<proteinExistence type="predicted"/>
<sequence>MRLKFQNQLKRDAKLIQQMEQETTKILSPLFNDMVWLNRAYLILKGQDLQESEGRFKTLVLVLNGRIKHSLKLSFDVGILRTTKIFSHILELDTLIREVMELPRTPSLDHFQSFAKGILFRSIGDTFLLLHHI</sequence>
<evidence type="ECO:0000313" key="2">
    <source>
        <dbReference type="Proteomes" id="UP000004810"/>
    </source>
</evidence>
<comment type="caution">
    <text evidence="1">The sequence shown here is derived from an EMBL/GenBank/DDBJ whole genome shotgun (WGS) entry which is preliminary data.</text>
</comment>
<dbReference type="EMBL" id="ADBV01006627">
    <property type="protein sequence ID" value="EJW78396.1"/>
    <property type="molecule type" value="Genomic_DNA"/>
</dbReference>
<dbReference type="AlphaFoldDB" id="J9E7U1"/>
<protein>
    <submittedName>
        <fullName evidence="1">Uncharacterized protein</fullName>
    </submittedName>
</protein>
<organism evidence="1 2">
    <name type="scientific">Wuchereria bancrofti</name>
    <dbReference type="NCBI Taxonomy" id="6293"/>
    <lineage>
        <taxon>Eukaryota</taxon>
        <taxon>Metazoa</taxon>
        <taxon>Ecdysozoa</taxon>
        <taxon>Nematoda</taxon>
        <taxon>Chromadorea</taxon>
        <taxon>Rhabditida</taxon>
        <taxon>Spirurina</taxon>
        <taxon>Spiruromorpha</taxon>
        <taxon>Filarioidea</taxon>
        <taxon>Onchocercidae</taxon>
        <taxon>Wuchereria</taxon>
    </lineage>
</organism>
<dbReference type="Proteomes" id="UP000004810">
    <property type="component" value="Unassembled WGS sequence"/>
</dbReference>
<evidence type="ECO:0000313" key="1">
    <source>
        <dbReference type="EMBL" id="EJW78396.1"/>
    </source>
</evidence>
<reference evidence="2" key="1">
    <citation type="submission" date="2012-08" db="EMBL/GenBank/DDBJ databases">
        <title>The Genome Sequence of Wuchereria bancrofti.</title>
        <authorList>
            <person name="Nutman T.B."/>
            <person name="Fink D.L."/>
            <person name="Russ C."/>
            <person name="Young S."/>
            <person name="Zeng Q."/>
            <person name="Koehrsen M."/>
            <person name="Alvarado L."/>
            <person name="Berlin A."/>
            <person name="Chapman S.B."/>
            <person name="Chen Z."/>
            <person name="Freedman E."/>
            <person name="Gellesch M."/>
            <person name="Goldberg J."/>
            <person name="Griggs A."/>
            <person name="Gujja S."/>
            <person name="Heilman E.R."/>
            <person name="Heiman D."/>
            <person name="Hepburn T."/>
            <person name="Howarth C."/>
            <person name="Jen D."/>
            <person name="Larson L."/>
            <person name="Lewis B."/>
            <person name="Mehta T."/>
            <person name="Park D."/>
            <person name="Pearson M."/>
            <person name="Roberts A."/>
            <person name="Saif S."/>
            <person name="Shea T."/>
            <person name="Shenoy N."/>
            <person name="Sisk P."/>
            <person name="Stolte C."/>
            <person name="Sykes S."/>
            <person name="Walk T."/>
            <person name="White J."/>
            <person name="Yandava C."/>
            <person name="Haas B."/>
            <person name="Henn M.R."/>
            <person name="Nusbaum C."/>
            <person name="Birren B."/>
        </authorList>
    </citation>
    <scope>NUCLEOTIDE SEQUENCE [LARGE SCALE GENOMIC DNA]</scope>
    <source>
        <strain evidence="2">NA</strain>
    </source>
</reference>
<gene>
    <name evidence="1" type="ORF">WUBG_10692</name>
</gene>
<accession>J9E7U1</accession>
<feature type="non-terminal residue" evidence="1">
    <location>
        <position position="133"/>
    </location>
</feature>
<name>J9E7U1_WUCBA</name>